<evidence type="ECO:0000313" key="7">
    <source>
        <dbReference type="EMBL" id="KPM47538.1"/>
    </source>
</evidence>
<reference evidence="7 8" key="1">
    <citation type="submission" date="2015-07" db="EMBL/GenBank/DDBJ databases">
        <title>The draft genome sequence of Leadbetterella sp. JN14-9.</title>
        <authorList>
            <person name="Liu Y."/>
            <person name="Du J."/>
            <person name="Shao Z."/>
        </authorList>
    </citation>
    <scope>NUCLEOTIDE SEQUENCE [LARGE SCALE GENOMIC DNA]</scope>
    <source>
        <strain evidence="7 8">JN14-9</strain>
    </source>
</reference>
<dbReference type="STRING" id="1605367.AFM12_13615"/>
<dbReference type="UniPathway" id="UPA00606"/>
<dbReference type="GO" id="GO:0004731">
    <property type="term" value="F:purine-nucleoside phosphorylase activity"/>
    <property type="evidence" value="ECO:0007669"/>
    <property type="project" value="UniProtKB-EC"/>
</dbReference>
<feature type="domain" description="Nucleoside phosphorylase" evidence="6">
    <location>
        <begin position="25"/>
        <end position="270"/>
    </location>
</feature>
<evidence type="ECO:0000256" key="3">
    <source>
        <dbReference type="ARBA" id="ARBA00022676"/>
    </source>
</evidence>
<dbReference type="GO" id="GO:0005737">
    <property type="term" value="C:cytoplasm"/>
    <property type="evidence" value="ECO:0007669"/>
    <property type="project" value="TreeGrafter"/>
</dbReference>
<comment type="function">
    <text evidence="5">The purine nucleoside phosphorylases catalyze the phosphorolytic breakdown of the N-glycosidic bond in the beta-(deoxy)ribonucleoside molecules, with the formation of the corresponding free purine bases and pentose-1-phosphate.</text>
</comment>
<keyword evidence="3 5" id="KW-0328">Glycosyltransferase</keyword>
<protein>
    <recommendedName>
        <fullName evidence="5">Purine nucleoside phosphorylase</fullName>
        <ecNumber evidence="5">2.4.2.1</ecNumber>
    </recommendedName>
    <alternativeName>
        <fullName evidence="5">Inosine-guanosine phosphorylase</fullName>
    </alternativeName>
</protein>
<dbReference type="EC" id="2.4.2.1" evidence="5"/>
<proteinExistence type="inferred from homology"/>
<dbReference type="OrthoDB" id="1523230at2"/>
<name>A0A0P7BJW7_9BACT</name>
<comment type="caution">
    <text evidence="7">The sequence shown here is derived from an EMBL/GenBank/DDBJ whole genome shotgun (WGS) entry which is preliminary data.</text>
</comment>
<dbReference type="NCBIfam" id="TIGR01697">
    <property type="entry name" value="PNPH-PUNA-XAPA"/>
    <property type="match status" value="1"/>
</dbReference>
<accession>A0A0P7BJW7</accession>
<dbReference type="RefSeq" id="WP_055149155.1">
    <property type="nucleotide sequence ID" value="NZ_JXSZ01000010.1"/>
</dbReference>
<dbReference type="GO" id="GO:0009116">
    <property type="term" value="P:nucleoside metabolic process"/>
    <property type="evidence" value="ECO:0007669"/>
    <property type="project" value="InterPro"/>
</dbReference>
<dbReference type="InterPro" id="IPR035994">
    <property type="entry name" value="Nucleoside_phosphorylase_sf"/>
</dbReference>
<evidence type="ECO:0000256" key="5">
    <source>
        <dbReference type="PIRNR" id="PIRNR000477"/>
    </source>
</evidence>
<comment type="pathway">
    <text evidence="1 5">Purine metabolism; purine nucleoside salvage.</text>
</comment>
<keyword evidence="4 5" id="KW-0808">Transferase</keyword>
<organism evidence="7 8">
    <name type="scientific">Jiulongibacter sediminis</name>
    <dbReference type="NCBI Taxonomy" id="1605367"/>
    <lineage>
        <taxon>Bacteria</taxon>
        <taxon>Pseudomonadati</taxon>
        <taxon>Bacteroidota</taxon>
        <taxon>Cytophagia</taxon>
        <taxon>Cytophagales</taxon>
        <taxon>Leadbetterellaceae</taxon>
        <taxon>Jiulongibacter</taxon>
    </lineage>
</organism>
<dbReference type="PATRIC" id="fig|1605367.3.peg.119"/>
<evidence type="ECO:0000256" key="2">
    <source>
        <dbReference type="ARBA" id="ARBA00006751"/>
    </source>
</evidence>
<evidence type="ECO:0000313" key="8">
    <source>
        <dbReference type="Proteomes" id="UP000050454"/>
    </source>
</evidence>
<dbReference type="PROSITE" id="PS01240">
    <property type="entry name" value="PNP_MTAP_2"/>
    <property type="match status" value="1"/>
</dbReference>
<dbReference type="NCBIfam" id="NF006054">
    <property type="entry name" value="PRK08202.1"/>
    <property type="match status" value="1"/>
</dbReference>
<dbReference type="Pfam" id="PF01048">
    <property type="entry name" value="PNP_UDP_1"/>
    <property type="match status" value="1"/>
</dbReference>
<evidence type="ECO:0000256" key="4">
    <source>
        <dbReference type="ARBA" id="ARBA00022679"/>
    </source>
</evidence>
<gene>
    <name evidence="7" type="ORF">AFM12_13615</name>
</gene>
<dbReference type="InterPro" id="IPR011268">
    <property type="entry name" value="Purine_phosphorylase"/>
</dbReference>
<dbReference type="PIRSF" id="PIRSF000477">
    <property type="entry name" value="PurNPase"/>
    <property type="match status" value="1"/>
</dbReference>
<comment type="similarity">
    <text evidence="2 5">Belongs to the PNP/MTAP phosphorylase family.</text>
</comment>
<dbReference type="PANTHER" id="PTHR11904:SF9">
    <property type="entry name" value="PURINE NUCLEOSIDE PHOSPHORYLASE-RELATED"/>
    <property type="match status" value="1"/>
</dbReference>
<evidence type="ECO:0000259" key="6">
    <source>
        <dbReference type="Pfam" id="PF01048"/>
    </source>
</evidence>
<sequence length="273" mass="30276">MNLLQRIEKTAAYLNENTANFKPQFGIILGTGLGGLLKNIEVEHEIPYADIPDFVEATVEFHPGKLVFGTLEGKRVVCMSGRFHYYEGHSMEQVTFPVRVMKMLGIERLFISNASGGMNPDFHESDLMIINDHISLFLPDNPLKGECIMGDRFPDMSEPYDLSMIALAKEIAKERGIERIQEGVYASVSGPNLETRAEYRLLRLAGGDAVGMSTVPEALVAIQMGLPVFAISVITDMGIPETLQKAEIEKILAAAFKAEPSMTLIIREMIKRL</sequence>
<dbReference type="CDD" id="cd09009">
    <property type="entry name" value="PNP-EcPNPII_like"/>
    <property type="match status" value="1"/>
</dbReference>
<dbReference type="SUPFAM" id="SSF53167">
    <property type="entry name" value="Purine and uridine phosphorylases"/>
    <property type="match status" value="1"/>
</dbReference>
<dbReference type="Proteomes" id="UP000050454">
    <property type="component" value="Unassembled WGS sequence"/>
</dbReference>
<dbReference type="Gene3D" id="3.40.50.1580">
    <property type="entry name" value="Nucleoside phosphorylase domain"/>
    <property type="match status" value="1"/>
</dbReference>
<evidence type="ECO:0000256" key="1">
    <source>
        <dbReference type="ARBA" id="ARBA00005058"/>
    </source>
</evidence>
<dbReference type="InterPro" id="IPR018099">
    <property type="entry name" value="Purine_phosphorylase-2_CS"/>
</dbReference>
<dbReference type="PANTHER" id="PTHR11904">
    <property type="entry name" value="METHYLTHIOADENOSINE/PURINE NUCLEOSIDE PHOSPHORYLASE"/>
    <property type="match status" value="1"/>
</dbReference>
<dbReference type="AlphaFoldDB" id="A0A0P7BJW7"/>
<dbReference type="EMBL" id="LGTQ01000010">
    <property type="protein sequence ID" value="KPM47538.1"/>
    <property type="molecule type" value="Genomic_DNA"/>
</dbReference>
<dbReference type="InterPro" id="IPR000845">
    <property type="entry name" value="Nucleoside_phosphorylase_d"/>
</dbReference>
<keyword evidence="8" id="KW-1185">Reference proteome</keyword>